<dbReference type="AlphaFoldDB" id="A0A813YCS7"/>
<gene>
    <name evidence="1" type="ORF">XAT740_LOCUS7069</name>
</gene>
<reference evidence="1" key="1">
    <citation type="submission" date="2021-02" db="EMBL/GenBank/DDBJ databases">
        <authorList>
            <person name="Nowell W R."/>
        </authorList>
    </citation>
    <scope>NUCLEOTIDE SEQUENCE</scope>
</reference>
<dbReference type="Proteomes" id="UP000663828">
    <property type="component" value="Unassembled WGS sequence"/>
</dbReference>
<comment type="caution">
    <text evidence="1">The sequence shown here is derived from an EMBL/GenBank/DDBJ whole genome shotgun (WGS) entry which is preliminary data.</text>
</comment>
<keyword evidence="2" id="KW-1185">Reference proteome</keyword>
<evidence type="ECO:0000313" key="2">
    <source>
        <dbReference type="Proteomes" id="UP000663828"/>
    </source>
</evidence>
<accession>A0A813YCS7</accession>
<evidence type="ECO:0000313" key="1">
    <source>
        <dbReference type="EMBL" id="CAF0882343.1"/>
    </source>
</evidence>
<dbReference type="EMBL" id="CAJNOR010000332">
    <property type="protein sequence ID" value="CAF0882343.1"/>
    <property type="molecule type" value="Genomic_DNA"/>
</dbReference>
<sequence>MALQTILNERTARYFDLVKEPEALKRTNGIPLAESEYKNFHVDGAVVPADWDVSFGDVLNWSKGRPTEAYFVMADRTLLKNPDRSGSGYLTIPFVVTKDTRNALLKYEYVINGIGKDYVSTVEMHPDDIFIQKNCGAVPAEMHSRNVEFIYDPLEEFLYVHIPHTSKRKEFKLGSTTMKDIETWFHGALEDQASFLVKYDFTGPQYQKYRDVYLLHEETFALPKTWSAAPGTIDIGSDHTRGEWAFYGDRKHLNDAKKHVQEFYKDLNVAIVDEPHKVVSVV</sequence>
<organism evidence="1 2">
    <name type="scientific">Adineta ricciae</name>
    <name type="common">Rotifer</name>
    <dbReference type="NCBI Taxonomy" id="249248"/>
    <lineage>
        <taxon>Eukaryota</taxon>
        <taxon>Metazoa</taxon>
        <taxon>Spiralia</taxon>
        <taxon>Gnathifera</taxon>
        <taxon>Rotifera</taxon>
        <taxon>Eurotatoria</taxon>
        <taxon>Bdelloidea</taxon>
        <taxon>Adinetida</taxon>
        <taxon>Adinetidae</taxon>
        <taxon>Adineta</taxon>
    </lineage>
</organism>
<proteinExistence type="predicted"/>
<protein>
    <submittedName>
        <fullName evidence="1">Uncharacterized protein</fullName>
    </submittedName>
</protein>
<name>A0A813YCS7_ADIRI</name>